<dbReference type="InterPro" id="IPR002110">
    <property type="entry name" value="Ankyrin_rpt"/>
</dbReference>
<comment type="caution">
    <text evidence="5">The sequence shown here is derived from an EMBL/GenBank/DDBJ whole genome shotgun (WGS) entry which is preliminary data.</text>
</comment>
<gene>
    <name evidence="5" type="ORF">LY90DRAFT_701895</name>
</gene>
<feature type="repeat" description="ANK" evidence="3">
    <location>
        <begin position="515"/>
        <end position="547"/>
    </location>
</feature>
<dbReference type="PANTHER" id="PTHR24198:SF165">
    <property type="entry name" value="ANKYRIN REPEAT-CONTAINING PROTEIN-RELATED"/>
    <property type="match status" value="1"/>
</dbReference>
<proteinExistence type="predicted"/>
<name>A0A1Y2D9X4_9FUNG</name>
<dbReference type="EMBL" id="MCOG01000075">
    <property type="protein sequence ID" value="ORY55997.1"/>
    <property type="molecule type" value="Genomic_DNA"/>
</dbReference>
<dbReference type="PROSITE" id="PS50297">
    <property type="entry name" value="ANK_REP_REGION"/>
    <property type="match status" value="4"/>
</dbReference>
<feature type="region of interest" description="Disordered" evidence="4">
    <location>
        <begin position="123"/>
        <end position="150"/>
    </location>
</feature>
<dbReference type="Pfam" id="PF12796">
    <property type="entry name" value="Ank_2"/>
    <property type="match status" value="4"/>
</dbReference>
<evidence type="ECO:0000256" key="1">
    <source>
        <dbReference type="ARBA" id="ARBA00022737"/>
    </source>
</evidence>
<dbReference type="PROSITE" id="PS50088">
    <property type="entry name" value="ANK_REPEAT"/>
    <property type="match status" value="6"/>
</dbReference>
<dbReference type="Proteomes" id="UP000193920">
    <property type="component" value="Unassembled WGS sequence"/>
</dbReference>
<evidence type="ECO:0000313" key="6">
    <source>
        <dbReference type="Proteomes" id="UP000193920"/>
    </source>
</evidence>
<dbReference type="OrthoDB" id="20872at2759"/>
<dbReference type="AlphaFoldDB" id="A0A1Y2D9X4"/>
<evidence type="ECO:0000256" key="4">
    <source>
        <dbReference type="SAM" id="MobiDB-lite"/>
    </source>
</evidence>
<feature type="non-terminal residue" evidence="5">
    <location>
        <position position="569"/>
    </location>
</feature>
<dbReference type="STRING" id="1754190.A0A1Y2D9X4"/>
<dbReference type="InterPro" id="IPR036770">
    <property type="entry name" value="Ankyrin_rpt-contain_sf"/>
</dbReference>
<protein>
    <submittedName>
        <fullName evidence="5">Ankyrin</fullName>
    </submittedName>
</protein>
<keyword evidence="6" id="KW-1185">Reference proteome</keyword>
<feature type="repeat" description="ANK" evidence="3">
    <location>
        <begin position="482"/>
        <end position="514"/>
    </location>
</feature>
<sequence>MDIVMKEKKRIAITNEMYDKAAAKDNCGAFKILFENDEGEQDSLFYKVNKYDLLEKAVRANDEGFLNIILKYERFNFHKNINSKKILIEASKNKNMRMIQQLIEASIDSYESEKSYLSLSTSNSTSNSTFTSFSPNSPTLPSSPTSPSTIYSSTHHNHEFSFKKYDVHYLNFIINMAIKIRNLDLLKYLLEGENYKPYIDINVKDINDEYPLITAFYDGNLEIFQYLLSRGADCNIKGNGNPLLSLAIDETDNIKYIKCLLKKRVNINERDTNDNYPLIKAIKKNNINIVILFLRYGLKYGINMNIMDMNGNTPLILAYRLEYHEIFKFLVKYLDINVRDSNGNDLLYYAILKEDIETIEYLISSGVNVNIRYSSGKSAMDLVISKGYRFLDLLLRNKVNIELNIPNSKGETPLITIIKSSHFNLDEKKHIIKKMIKKGANVNFVDKDENTSLVYAIQMKSLPIIKLLIENGANINHLIKTSYITVLMKAIGLGEMDIVKYLVECNANINFKNEFGNTPLTYAISTNNDQMVKYLIDCGADINNRNNQGQSLYNINRNYNYNNNNNSYT</sequence>
<evidence type="ECO:0000313" key="5">
    <source>
        <dbReference type="EMBL" id="ORY55997.1"/>
    </source>
</evidence>
<feature type="repeat" description="ANK" evidence="3">
    <location>
        <begin position="409"/>
        <end position="447"/>
    </location>
</feature>
<feature type="repeat" description="ANK" evidence="3">
    <location>
        <begin position="448"/>
        <end position="476"/>
    </location>
</feature>
<accession>A0A1Y2D9X4</accession>
<keyword evidence="1" id="KW-0677">Repeat</keyword>
<feature type="repeat" description="ANK" evidence="3">
    <location>
        <begin position="342"/>
        <end position="374"/>
    </location>
</feature>
<dbReference type="SUPFAM" id="SSF48403">
    <property type="entry name" value="Ankyrin repeat"/>
    <property type="match status" value="1"/>
</dbReference>
<feature type="repeat" description="ANK" evidence="3">
    <location>
        <begin position="207"/>
        <end position="239"/>
    </location>
</feature>
<dbReference type="SMART" id="SM00248">
    <property type="entry name" value="ANK"/>
    <property type="match status" value="12"/>
</dbReference>
<dbReference type="PANTHER" id="PTHR24198">
    <property type="entry name" value="ANKYRIN REPEAT AND PROTEIN KINASE DOMAIN-CONTAINING PROTEIN"/>
    <property type="match status" value="1"/>
</dbReference>
<organism evidence="5 6">
    <name type="scientific">Neocallimastix californiae</name>
    <dbReference type="NCBI Taxonomy" id="1754190"/>
    <lineage>
        <taxon>Eukaryota</taxon>
        <taxon>Fungi</taxon>
        <taxon>Fungi incertae sedis</taxon>
        <taxon>Chytridiomycota</taxon>
        <taxon>Chytridiomycota incertae sedis</taxon>
        <taxon>Neocallimastigomycetes</taxon>
        <taxon>Neocallimastigales</taxon>
        <taxon>Neocallimastigaceae</taxon>
        <taxon>Neocallimastix</taxon>
    </lineage>
</organism>
<evidence type="ECO:0000256" key="2">
    <source>
        <dbReference type="ARBA" id="ARBA00023043"/>
    </source>
</evidence>
<keyword evidence="2 3" id="KW-0040">ANK repeat</keyword>
<reference evidence="5 6" key="1">
    <citation type="submission" date="2016-08" db="EMBL/GenBank/DDBJ databases">
        <title>A Parts List for Fungal Cellulosomes Revealed by Comparative Genomics.</title>
        <authorList>
            <consortium name="DOE Joint Genome Institute"/>
            <person name="Haitjema C.H."/>
            <person name="Gilmore S.P."/>
            <person name="Henske J.K."/>
            <person name="Solomon K.V."/>
            <person name="De Groot R."/>
            <person name="Kuo A."/>
            <person name="Mondo S.J."/>
            <person name="Salamov A.A."/>
            <person name="Labutti K."/>
            <person name="Zhao Z."/>
            <person name="Chiniquy J."/>
            <person name="Barry K."/>
            <person name="Brewer H.M."/>
            <person name="Purvine S.O."/>
            <person name="Wright A.T."/>
            <person name="Boxma B."/>
            <person name="Van Alen T."/>
            <person name="Hackstein J.H."/>
            <person name="Baker S.E."/>
            <person name="Grigoriev I.V."/>
            <person name="O'Malley M.A."/>
        </authorList>
    </citation>
    <scope>NUCLEOTIDE SEQUENCE [LARGE SCALE GENOMIC DNA]</scope>
    <source>
        <strain evidence="5 6">G1</strain>
    </source>
</reference>
<evidence type="ECO:0000256" key="3">
    <source>
        <dbReference type="PROSITE-ProRule" id="PRU00023"/>
    </source>
</evidence>
<dbReference type="Gene3D" id="1.25.40.20">
    <property type="entry name" value="Ankyrin repeat-containing domain"/>
    <property type="match status" value="2"/>
</dbReference>